<dbReference type="InterPro" id="IPR037056">
    <property type="entry name" value="RNase_H1_N_sf"/>
</dbReference>
<accession>A0A9P7D6X2</accession>
<dbReference type="SUPFAM" id="SSF55658">
    <property type="entry name" value="L9 N-domain-like"/>
    <property type="match status" value="1"/>
</dbReference>
<dbReference type="AlphaFoldDB" id="A0A9P7D6X2"/>
<sequence>PFIRASRTSPAFPIATYCRMEDQARELSRAQTIIQRIDLNHPEATTLAHMVSRALQSSSGILAEWDRFYPVVYGRNVGIYLHWDDVVPEVNGWEIRRFQRVETFLDALTYMITKGAYSDASGLPAVAGMDAGLSSGSPSYPISKSSNVLLSRPKIGKSNSLNVSSLTTSFQSELQISSPSPLSSSSHTSSKTKSVAGSQSRYVYRFIRSLSGVVGSIVSPDEENEDDDDYPPSGILGIAAEKYLKAHGYRASAVWNIIFVFRESFSPQDFTGYLCPKGVSQLEAEYMFELISGRKIWFDQDS</sequence>
<gene>
    <name evidence="2" type="ORF">EV702DRAFT_963145</name>
</gene>
<organism evidence="2 3">
    <name type="scientific">Suillus placidus</name>
    <dbReference type="NCBI Taxonomy" id="48579"/>
    <lineage>
        <taxon>Eukaryota</taxon>
        <taxon>Fungi</taxon>
        <taxon>Dikarya</taxon>
        <taxon>Basidiomycota</taxon>
        <taxon>Agaricomycotina</taxon>
        <taxon>Agaricomycetes</taxon>
        <taxon>Agaricomycetidae</taxon>
        <taxon>Boletales</taxon>
        <taxon>Suillineae</taxon>
        <taxon>Suillaceae</taxon>
        <taxon>Suillus</taxon>
    </lineage>
</organism>
<dbReference type="InterPro" id="IPR009027">
    <property type="entry name" value="Ribosomal_bL9/RNase_H1_N"/>
</dbReference>
<dbReference type="EMBL" id="JABBWD010000006">
    <property type="protein sequence ID" value="KAG1781308.1"/>
    <property type="molecule type" value="Genomic_DNA"/>
</dbReference>
<feature type="domain" description="Ribonuclease H1 N-terminal" evidence="1">
    <location>
        <begin position="68"/>
        <end position="107"/>
    </location>
</feature>
<proteinExistence type="predicted"/>
<feature type="non-terminal residue" evidence="2">
    <location>
        <position position="1"/>
    </location>
</feature>
<dbReference type="Gene3D" id="3.40.970.10">
    <property type="entry name" value="Ribonuclease H1, N-terminal domain"/>
    <property type="match status" value="1"/>
</dbReference>
<comment type="caution">
    <text evidence="2">The sequence shown here is derived from an EMBL/GenBank/DDBJ whole genome shotgun (WGS) entry which is preliminary data.</text>
</comment>
<evidence type="ECO:0000313" key="3">
    <source>
        <dbReference type="Proteomes" id="UP000714275"/>
    </source>
</evidence>
<evidence type="ECO:0000313" key="2">
    <source>
        <dbReference type="EMBL" id="KAG1781308.1"/>
    </source>
</evidence>
<dbReference type="InterPro" id="IPR011320">
    <property type="entry name" value="RNase_H1_N"/>
</dbReference>
<name>A0A9P7D6X2_9AGAM</name>
<dbReference type="OrthoDB" id="3043484at2759"/>
<protein>
    <recommendedName>
        <fullName evidence="1">Ribonuclease H1 N-terminal domain-containing protein</fullName>
    </recommendedName>
</protein>
<evidence type="ECO:0000259" key="1">
    <source>
        <dbReference type="Pfam" id="PF01693"/>
    </source>
</evidence>
<dbReference type="Pfam" id="PF01693">
    <property type="entry name" value="Cauli_VI"/>
    <property type="match status" value="1"/>
</dbReference>
<keyword evidence="3" id="KW-1185">Reference proteome</keyword>
<reference evidence="2" key="1">
    <citation type="journal article" date="2020" name="New Phytol.">
        <title>Comparative genomics reveals dynamic genome evolution in host specialist ectomycorrhizal fungi.</title>
        <authorList>
            <person name="Lofgren L.A."/>
            <person name="Nguyen N.H."/>
            <person name="Vilgalys R."/>
            <person name="Ruytinx J."/>
            <person name="Liao H.L."/>
            <person name="Branco S."/>
            <person name="Kuo A."/>
            <person name="LaButti K."/>
            <person name="Lipzen A."/>
            <person name="Andreopoulos W."/>
            <person name="Pangilinan J."/>
            <person name="Riley R."/>
            <person name="Hundley H."/>
            <person name="Na H."/>
            <person name="Barry K."/>
            <person name="Grigoriev I.V."/>
            <person name="Stajich J.E."/>
            <person name="Kennedy P.G."/>
        </authorList>
    </citation>
    <scope>NUCLEOTIDE SEQUENCE</scope>
    <source>
        <strain evidence="2">DOB743</strain>
    </source>
</reference>
<dbReference type="Proteomes" id="UP000714275">
    <property type="component" value="Unassembled WGS sequence"/>
</dbReference>